<feature type="domain" description="FAD-binding" evidence="9">
    <location>
        <begin position="7"/>
        <end position="170"/>
    </location>
</feature>
<evidence type="ECO:0000313" key="11">
    <source>
        <dbReference type="Proteomes" id="UP000701341"/>
    </source>
</evidence>
<dbReference type="PRINTS" id="PR00420">
    <property type="entry name" value="RNGMNOXGNASE"/>
</dbReference>
<sequence>MDKDQFHVIIVGGSIAGLTLAHCLHRAGISHVVLEKASEPAPQIGASIGILPNGARVLDQLQLYETIEQYIEPLETATIGYPDGFRFSSSYPKLVNERFGFPIAFLDRQKLLEILYQHYPDKSRIRLAARVVSIESSSIDSTITMEDGTIYKGHLIVGADGVHSRVRAEMWKAAQRINPGLVTKREQRSESMTPGWRPICIFGISAPIKGLIVGEQVNAFFDHLTIVTIHGKKGRVYWFLIQKLDRKYVYPECPRFTAKEIGPIVNHLKEVKFFKDITFGQLWDSRETASMTALEENVFDTWYHGRMVLMGDSAHKVGLRQ</sequence>
<evidence type="ECO:0000256" key="1">
    <source>
        <dbReference type="ARBA" id="ARBA00004370"/>
    </source>
</evidence>
<dbReference type="PANTHER" id="PTHR47356">
    <property type="entry name" value="FAD-DEPENDENT MONOOXYGENASE ASQG-RELATED"/>
    <property type="match status" value="1"/>
</dbReference>
<evidence type="ECO:0000256" key="3">
    <source>
        <dbReference type="ARBA" id="ARBA00022630"/>
    </source>
</evidence>
<dbReference type="Proteomes" id="UP000701341">
    <property type="component" value="Unassembled WGS sequence"/>
</dbReference>
<dbReference type="InterPro" id="IPR050562">
    <property type="entry name" value="FAD_mOase_fung"/>
</dbReference>
<keyword evidence="8" id="KW-0472">Membrane</keyword>
<dbReference type="EMBL" id="JAAOZQ010000021">
    <property type="protein sequence ID" value="KAF7526576.1"/>
    <property type="molecule type" value="Genomic_DNA"/>
</dbReference>
<comment type="subcellular location">
    <subcellularLocation>
        <location evidence="1">Membrane</location>
    </subcellularLocation>
</comment>
<keyword evidence="5" id="KW-0274">FAD</keyword>
<comment type="caution">
    <text evidence="10">The sequence shown here is derived from an EMBL/GenBank/DDBJ whole genome shotgun (WGS) entry which is preliminary data.</text>
</comment>
<dbReference type="InterPro" id="IPR002938">
    <property type="entry name" value="FAD-bd"/>
</dbReference>
<keyword evidence="3" id="KW-0285">Flavoprotein</keyword>
<dbReference type="InterPro" id="IPR036188">
    <property type="entry name" value="FAD/NAD-bd_sf"/>
</dbReference>
<organism evidence="10 11">
    <name type="scientific">Penicillium crustosum</name>
    <name type="common">Blue mold fungus</name>
    <dbReference type="NCBI Taxonomy" id="36656"/>
    <lineage>
        <taxon>Eukaryota</taxon>
        <taxon>Fungi</taxon>
        <taxon>Dikarya</taxon>
        <taxon>Ascomycota</taxon>
        <taxon>Pezizomycotina</taxon>
        <taxon>Eurotiomycetes</taxon>
        <taxon>Eurotiomycetidae</taxon>
        <taxon>Eurotiales</taxon>
        <taxon>Aspergillaceae</taxon>
        <taxon>Penicillium</taxon>
    </lineage>
</organism>
<dbReference type="Pfam" id="PF01494">
    <property type="entry name" value="FAD_binding_3"/>
    <property type="match status" value="1"/>
</dbReference>
<keyword evidence="6" id="KW-1133">Transmembrane helix</keyword>
<keyword evidence="4" id="KW-0812">Transmembrane</keyword>
<dbReference type="GO" id="GO:0016020">
    <property type="term" value="C:membrane"/>
    <property type="evidence" value="ECO:0007669"/>
    <property type="project" value="UniProtKB-SubCell"/>
</dbReference>
<dbReference type="SUPFAM" id="SSF51905">
    <property type="entry name" value="FAD/NAD(P)-binding domain"/>
    <property type="match status" value="1"/>
</dbReference>
<reference evidence="10" key="1">
    <citation type="submission" date="2020-02" db="EMBL/GenBank/DDBJ databases">
        <authorList>
            <person name="Lichtner F.J."/>
        </authorList>
    </citation>
    <scope>NUCLEOTIDE SEQUENCE</scope>
    <source>
        <strain evidence="10">G10</strain>
    </source>
</reference>
<evidence type="ECO:0000259" key="9">
    <source>
        <dbReference type="Pfam" id="PF01494"/>
    </source>
</evidence>
<dbReference type="AlphaFoldDB" id="A0A9P5GPL1"/>
<gene>
    <name evidence="10" type="ORF">PCG10_003967</name>
</gene>
<keyword evidence="11" id="KW-1185">Reference proteome</keyword>
<evidence type="ECO:0000256" key="8">
    <source>
        <dbReference type="ARBA" id="ARBA00023136"/>
    </source>
</evidence>
<evidence type="ECO:0000256" key="6">
    <source>
        <dbReference type="ARBA" id="ARBA00022989"/>
    </source>
</evidence>
<evidence type="ECO:0000256" key="7">
    <source>
        <dbReference type="ARBA" id="ARBA00023002"/>
    </source>
</evidence>
<comment type="similarity">
    <text evidence="2">Belongs to the paxM FAD-dependent monooxygenase family.</text>
</comment>
<protein>
    <recommendedName>
        <fullName evidence="9">FAD-binding domain-containing protein</fullName>
    </recommendedName>
</protein>
<evidence type="ECO:0000256" key="2">
    <source>
        <dbReference type="ARBA" id="ARBA00007992"/>
    </source>
</evidence>
<dbReference type="PANTHER" id="PTHR47356:SF2">
    <property type="entry name" value="FAD-BINDING DOMAIN-CONTAINING PROTEIN-RELATED"/>
    <property type="match status" value="1"/>
</dbReference>
<dbReference type="GO" id="GO:0071949">
    <property type="term" value="F:FAD binding"/>
    <property type="evidence" value="ECO:0007669"/>
    <property type="project" value="InterPro"/>
</dbReference>
<accession>A0A9P5GPL1</accession>
<proteinExistence type="inferred from homology"/>
<dbReference type="GO" id="GO:0004497">
    <property type="term" value="F:monooxygenase activity"/>
    <property type="evidence" value="ECO:0007669"/>
    <property type="project" value="InterPro"/>
</dbReference>
<evidence type="ECO:0000313" key="10">
    <source>
        <dbReference type="EMBL" id="KAF7526576.1"/>
    </source>
</evidence>
<evidence type="ECO:0000256" key="4">
    <source>
        <dbReference type="ARBA" id="ARBA00022692"/>
    </source>
</evidence>
<dbReference type="Gene3D" id="3.50.50.60">
    <property type="entry name" value="FAD/NAD(P)-binding domain"/>
    <property type="match status" value="1"/>
</dbReference>
<evidence type="ECO:0000256" key="5">
    <source>
        <dbReference type="ARBA" id="ARBA00022827"/>
    </source>
</evidence>
<name>A0A9P5GPL1_PENCR</name>
<keyword evidence="7" id="KW-0560">Oxidoreductase</keyword>